<dbReference type="PANTHER" id="PTHR12873">
    <property type="entry name" value="T7-LIKE MITOCHONDRIAL DNA HELICASE"/>
    <property type="match status" value="1"/>
</dbReference>
<proteinExistence type="predicted"/>
<dbReference type="PANTHER" id="PTHR12873:SF0">
    <property type="entry name" value="TWINKLE MTDNA HELICASE"/>
    <property type="match status" value="1"/>
</dbReference>
<evidence type="ECO:0000313" key="1">
    <source>
        <dbReference type="EMBL" id="CAF1101475.1"/>
    </source>
</evidence>
<dbReference type="Gene3D" id="3.40.50.300">
    <property type="entry name" value="P-loop containing nucleotide triphosphate hydrolases"/>
    <property type="match status" value="1"/>
</dbReference>
<dbReference type="OrthoDB" id="275278at2759"/>
<comment type="caution">
    <text evidence="1">The sequence shown here is derived from an EMBL/GenBank/DDBJ whole genome shotgun (WGS) entry which is preliminary data.</text>
</comment>
<dbReference type="GO" id="GO:0043139">
    <property type="term" value="F:5'-3' DNA helicase activity"/>
    <property type="evidence" value="ECO:0007669"/>
    <property type="project" value="InterPro"/>
</dbReference>
<keyword evidence="2" id="KW-1185">Reference proteome</keyword>
<dbReference type="EMBL" id="CAJNOC010007578">
    <property type="protein sequence ID" value="CAF1101475.1"/>
    <property type="molecule type" value="Genomic_DNA"/>
</dbReference>
<reference evidence="1" key="1">
    <citation type="submission" date="2021-02" db="EMBL/GenBank/DDBJ databases">
        <authorList>
            <person name="Nowell W R."/>
        </authorList>
    </citation>
    <scope>NUCLEOTIDE SEQUENCE</scope>
    <source>
        <strain evidence="1">Ploen Becks lab</strain>
    </source>
</reference>
<organism evidence="1 2">
    <name type="scientific">Brachionus calyciflorus</name>
    <dbReference type="NCBI Taxonomy" id="104777"/>
    <lineage>
        <taxon>Eukaryota</taxon>
        <taxon>Metazoa</taxon>
        <taxon>Spiralia</taxon>
        <taxon>Gnathifera</taxon>
        <taxon>Rotifera</taxon>
        <taxon>Eurotatoria</taxon>
        <taxon>Monogononta</taxon>
        <taxon>Pseudotrocha</taxon>
        <taxon>Ploima</taxon>
        <taxon>Brachionidae</taxon>
        <taxon>Brachionus</taxon>
    </lineage>
</organism>
<dbReference type="Proteomes" id="UP000663879">
    <property type="component" value="Unassembled WGS sequence"/>
</dbReference>
<dbReference type="InterPro" id="IPR027417">
    <property type="entry name" value="P-loop_NTPase"/>
</dbReference>
<accession>A0A814P4R8</accession>
<dbReference type="InterPro" id="IPR027032">
    <property type="entry name" value="Twinkle-like"/>
</dbReference>
<dbReference type="AlphaFoldDB" id="A0A814P4R8"/>
<protein>
    <submittedName>
        <fullName evidence="1">Uncharacterized protein</fullName>
    </submittedName>
</protein>
<gene>
    <name evidence="1" type="ORF">OXX778_LOCUS21171</name>
</gene>
<sequence>PRKENSDEYLKISSIFGSAKATQEADNILILQEHKALKEKSSTWFKFVEVCKNRYDGDLGKMIIKFDKDNLCFSTNNKVRHDASQDDILISSLNTDITNSNNNDLMIHNDLNIIKKTKT</sequence>
<feature type="non-terminal residue" evidence="1">
    <location>
        <position position="1"/>
    </location>
</feature>
<dbReference type="GO" id="GO:0003697">
    <property type="term" value="F:single-stranded DNA binding"/>
    <property type="evidence" value="ECO:0007669"/>
    <property type="project" value="InterPro"/>
</dbReference>
<evidence type="ECO:0000313" key="2">
    <source>
        <dbReference type="Proteomes" id="UP000663879"/>
    </source>
</evidence>
<name>A0A814P4R8_9BILA</name>